<proteinExistence type="predicted"/>
<protein>
    <submittedName>
        <fullName evidence="2">Uncharacterized protein</fullName>
    </submittedName>
</protein>
<gene>
    <name evidence="2" type="ORF">B0A55_02484</name>
</gene>
<dbReference type="AlphaFoldDB" id="A0A4U0XTC2"/>
<keyword evidence="1" id="KW-1133">Transmembrane helix</keyword>
<comment type="caution">
    <text evidence="2">The sequence shown here is derived from an EMBL/GenBank/DDBJ whole genome shotgun (WGS) entry which is preliminary data.</text>
</comment>
<name>A0A4U0XTC2_9PEZI</name>
<sequence length="140" mass="15306">MANNKPATQPFRLHRYPIGRIVPVPAPMPMISSDCDDNISLPSYHSSSLFPHYNPDGKHLLPVLVPAVEVDSDVEAQRVAHTAADSDADADADINAVLQHQQQQRELRRARTFRRATLVVLIGGTVVVGGVYGVLFATTR</sequence>
<accession>A0A4U0XTC2</accession>
<organism evidence="2 3">
    <name type="scientific">Friedmanniomyces simplex</name>
    <dbReference type="NCBI Taxonomy" id="329884"/>
    <lineage>
        <taxon>Eukaryota</taxon>
        <taxon>Fungi</taxon>
        <taxon>Dikarya</taxon>
        <taxon>Ascomycota</taxon>
        <taxon>Pezizomycotina</taxon>
        <taxon>Dothideomycetes</taxon>
        <taxon>Dothideomycetidae</taxon>
        <taxon>Mycosphaerellales</taxon>
        <taxon>Teratosphaeriaceae</taxon>
        <taxon>Friedmanniomyces</taxon>
    </lineage>
</organism>
<evidence type="ECO:0000313" key="3">
    <source>
        <dbReference type="Proteomes" id="UP000309340"/>
    </source>
</evidence>
<keyword evidence="3" id="KW-1185">Reference proteome</keyword>
<evidence type="ECO:0000256" key="1">
    <source>
        <dbReference type="SAM" id="Phobius"/>
    </source>
</evidence>
<keyword evidence="1" id="KW-0472">Membrane</keyword>
<reference evidence="2 3" key="1">
    <citation type="submission" date="2017-03" db="EMBL/GenBank/DDBJ databases">
        <title>Genomes of endolithic fungi from Antarctica.</title>
        <authorList>
            <person name="Coleine C."/>
            <person name="Masonjones S."/>
            <person name="Stajich J.E."/>
        </authorList>
    </citation>
    <scope>NUCLEOTIDE SEQUENCE [LARGE SCALE GENOMIC DNA]</scope>
    <source>
        <strain evidence="2 3">CCFEE 5184</strain>
    </source>
</reference>
<feature type="transmembrane region" description="Helical" evidence="1">
    <location>
        <begin position="116"/>
        <end position="137"/>
    </location>
</feature>
<dbReference type="Proteomes" id="UP000309340">
    <property type="component" value="Unassembled WGS sequence"/>
</dbReference>
<keyword evidence="1" id="KW-0812">Transmembrane</keyword>
<evidence type="ECO:0000313" key="2">
    <source>
        <dbReference type="EMBL" id="TKA81022.1"/>
    </source>
</evidence>
<dbReference type="EMBL" id="NAJQ01000059">
    <property type="protein sequence ID" value="TKA81022.1"/>
    <property type="molecule type" value="Genomic_DNA"/>
</dbReference>
<dbReference type="OrthoDB" id="3923399at2759"/>